<evidence type="ECO:0000313" key="3">
    <source>
        <dbReference type="Proteomes" id="UP000282460"/>
    </source>
</evidence>
<evidence type="ECO:0000256" key="1">
    <source>
        <dbReference type="SAM" id="SignalP"/>
    </source>
</evidence>
<evidence type="ECO:0000313" key="2">
    <source>
        <dbReference type="EMBL" id="RLQ84147.1"/>
    </source>
</evidence>
<sequence>MIRRFAPLLAVPLLVVLAGCSSVGDAARDIAGEAASQAGSAAVAELQEQICTTIEDGQLSEQDKDVLAGLLTAAEAAGVPAEFLNPIDSIAGGDGQVSRETIDALLDACGNTATPAPSNG</sequence>
<dbReference type="OrthoDB" id="4955062at2"/>
<dbReference type="AlphaFoldDB" id="A0A3L7J106"/>
<proteinExistence type="predicted"/>
<feature type="signal peptide" evidence="1">
    <location>
        <begin position="1"/>
        <end position="26"/>
    </location>
</feature>
<dbReference type="EMBL" id="RCWJ01000002">
    <property type="protein sequence ID" value="RLQ84147.1"/>
    <property type="molecule type" value="Genomic_DNA"/>
</dbReference>
<feature type="chain" id="PRO_5018222118" description="Lipoprotein" evidence="1">
    <location>
        <begin position="27"/>
        <end position="120"/>
    </location>
</feature>
<name>A0A3L7J106_9MICO</name>
<accession>A0A3L7J106</accession>
<gene>
    <name evidence="2" type="ORF">D9V28_07915</name>
</gene>
<organism evidence="2 3">
    <name type="scientific">Mycetocola zhadangensis</name>
    <dbReference type="NCBI Taxonomy" id="1164595"/>
    <lineage>
        <taxon>Bacteria</taxon>
        <taxon>Bacillati</taxon>
        <taxon>Actinomycetota</taxon>
        <taxon>Actinomycetes</taxon>
        <taxon>Micrococcales</taxon>
        <taxon>Microbacteriaceae</taxon>
        <taxon>Mycetocola</taxon>
    </lineage>
</organism>
<evidence type="ECO:0008006" key="4">
    <source>
        <dbReference type="Google" id="ProtNLM"/>
    </source>
</evidence>
<dbReference type="RefSeq" id="WP_121659193.1">
    <property type="nucleotide sequence ID" value="NZ_BMEK01000002.1"/>
</dbReference>
<dbReference type="Proteomes" id="UP000282460">
    <property type="component" value="Unassembled WGS sequence"/>
</dbReference>
<comment type="caution">
    <text evidence="2">The sequence shown here is derived from an EMBL/GenBank/DDBJ whole genome shotgun (WGS) entry which is preliminary data.</text>
</comment>
<keyword evidence="1" id="KW-0732">Signal</keyword>
<keyword evidence="3" id="KW-1185">Reference proteome</keyword>
<dbReference type="PROSITE" id="PS51257">
    <property type="entry name" value="PROKAR_LIPOPROTEIN"/>
    <property type="match status" value="1"/>
</dbReference>
<reference evidence="2 3" key="1">
    <citation type="submission" date="2018-10" db="EMBL/GenBank/DDBJ databases">
        <authorList>
            <person name="Li J."/>
        </authorList>
    </citation>
    <scope>NUCLEOTIDE SEQUENCE [LARGE SCALE GENOMIC DNA]</scope>
    <source>
        <strain evidence="2 3">ZD1-4</strain>
    </source>
</reference>
<protein>
    <recommendedName>
        <fullName evidence="4">Lipoprotein</fullName>
    </recommendedName>
</protein>